<organism evidence="1 2">
    <name type="scientific">Arthrobacter phage Kitkat</name>
    <dbReference type="NCBI Taxonomy" id="1796996"/>
    <lineage>
        <taxon>Viruses</taxon>
        <taxon>Duplodnaviria</taxon>
        <taxon>Heunggongvirae</taxon>
        <taxon>Uroviricota</taxon>
        <taxon>Caudoviricetes</taxon>
        <taxon>Kelleziovirus</taxon>
        <taxon>Kelleziovirus kitkat</taxon>
    </lineage>
</organism>
<proteinExistence type="predicted"/>
<dbReference type="Proteomes" id="UP000203585">
    <property type="component" value="Segment"/>
</dbReference>
<evidence type="ECO:0000313" key="1">
    <source>
        <dbReference type="EMBL" id="AMM44308.1"/>
    </source>
</evidence>
<protein>
    <submittedName>
        <fullName evidence="1">Uncharacterized protein</fullName>
    </submittedName>
</protein>
<dbReference type="EMBL" id="KU647627">
    <property type="protein sequence ID" value="AMM44308.1"/>
    <property type="molecule type" value="Genomic_DNA"/>
</dbReference>
<dbReference type="RefSeq" id="YP_009303330.1">
    <property type="nucleotide sequence ID" value="NC_031254.1"/>
</dbReference>
<reference evidence="1 2" key="1">
    <citation type="submission" date="2016-02" db="EMBL/GenBank/DDBJ databases">
        <authorList>
            <person name="Blasi C.J."/>
            <person name="DeRuff K.C."/>
            <person name="Kobokovich A."/>
            <person name="Pizzorno M.C."/>
            <person name="Stowe E.L."/>
            <person name="Bowman C.A."/>
            <person name="Russell D.A."/>
            <person name="Pope W.H."/>
            <person name="Jacobs-Sera D."/>
            <person name="Hendrix R.W."/>
            <person name="Hatfull G.F."/>
        </authorList>
    </citation>
    <scope>NUCLEOTIDE SEQUENCE [LARGE SCALE GENOMIC DNA]</scope>
</reference>
<dbReference type="KEGG" id="vg:29123035"/>
<keyword evidence="2" id="KW-1185">Reference proteome</keyword>
<accession>A0A140G6M3</accession>
<gene>
    <name evidence="1" type="primary">47</name>
    <name evidence="1" type="ORF">KITKAT_47</name>
</gene>
<evidence type="ECO:0000313" key="2">
    <source>
        <dbReference type="Proteomes" id="UP000203585"/>
    </source>
</evidence>
<name>A0A140G6M3_9CAUD</name>
<sequence>MTTLAEQFQQDFKKAEEVWGVYSGDSTTESVWVEAEAQTGSKYVVMISKVPELMSRSVGATHLVSIIQPWQVCYPIGGLYELTPDYVMEKFRNPARDPRNVHGGDLAALTKTINYAIGKYEQWCSEEARVAARQEVTL</sequence>
<dbReference type="GeneID" id="29123035"/>